<feature type="transmembrane region" description="Helical" evidence="1">
    <location>
        <begin position="59"/>
        <end position="80"/>
    </location>
</feature>
<gene>
    <name evidence="2" type="ORF">K8V82_06440</name>
</gene>
<dbReference type="Pfam" id="PF06686">
    <property type="entry name" value="SpoIIIAC"/>
    <property type="match status" value="2"/>
</dbReference>
<sequence length="128" mass="13951">MDIVQIALLGVAGTLLAIQFKGGKTEYGIYICAGISLLIFFSVIGRISVVAERLQEITAYIDLAPVYIEMLLRMLGITFVAEFSSALCRDAGYQTIAQQIEVFAKLAVLVLGLPVVFSLLEMIKDFLA</sequence>
<reference evidence="2" key="2">
    <citation type="submission" date="2021-09" db="EMBL/GenBank/DDBJ databases">
        <authorList>
            <person name="Gilroy R."/>
        </authorList>
    </citation>
    <scope>NUCLEOTIDE SEQUENCE</scope>
    <source>
        <strain evidence="2">ChiSjej5B23-16112</strain>
    </source>
</reference>
<evidence type="ECO:0000256" key="1">
    <source>
        <dbReference type="SAM" id="Phobius"/>
    </source>
</evidence>
<reference evidence="2" key="1">
    <citation type="journal article" date="2021" name="PeerJ">
        <title>Extensive microbial diversity within the chicken gut microbiome revealed by metagenomics and culture.</title>
        <authorList>
            <person name="Gilroy R."/>
            <person name="Ravi A."/>
            <person name="Getino M."/>
            <person name="Pursley I."/>
            <person name="Horton D.L."/>
            <person name="Alikhan N.F."/>
            <person name="Baker D."/>
            <person name="Gharbi K."/>
            <person name="Hall N."/>
            <person name="Watson M."/>
            <person name="Adriaenssens E.M."/>
            <person name="Foster-Nyarko E."/>
            <person name="Jarju S."/>
            <person name="Secka A."/>
            <person name="Antonio M."/>
            <person name="Oren A."/>
            <person name="Chaudhuri R.R."/>
            <person name="La Ragione R."/>
            <person name="Hildebrand F."/>
            <person name="Pallen M.J."/>
        </authorList>
    </citation>
    <scope>NUCLEOTIDE SEQUENCE</scope>
    <source>
        <strain evidence="2">ChiSjej5B23-16112</strain>
    </source>
</reference>
<feature type="transmembrane region" description="Helical" evidence="1">
    <location>
        <begin position="27"/>
        <end position="47"/>
    </location>
</feature>
<dbReference type="RefSeq" id="WP_281725606.1">
    <property type="nucleotide sequence ID" value="NZ_CALKQL010000032.1"/>
</dbReference>
<keyword evidence="1" id="KW-1133">Transmembrane helix</keyword>
<keyword evidence="1" id="KW-0812">Transmembrane</keyword>
<proteinExistence type="predicted"/>
<dbReference type="AlphaFoldDB" id="A0A921I1L1"/>
<protein>
    <submittedName>
        <fullName evidence="2">Stage III sporulation AC/AD family protein</fullName>
    </submittedName>
</protein>
<dbReference type="InterPro" id="IPR025664">
    <property type="entry name" value="Spore_III_AC/AD"/>
</dbReference>
<comment type="caution">
    <text evidence="2">The sequence shown here is derived from an EMBL/GenBank/DDBJ whole genome shotgun (WGS) entry which is preliminary data.</text>
</comment>
<evidence type="ECO:0000313" key="3">
    <source>
        <dbReference type="Proteomes" id="UP000769156"/>
    </source>
</evidence>
<evidence type="ECO:0000313" key="2">
    <source>
        <dbReference type="EMBL" id="HJF94415.1"/>
    </source>
</evidence>
<dbReference type="Proteomes" id="UP000769156">
    <property type="component" value="Unassembled WGS sequence"/>
</dbReference>
<feature type="transmembrane region" description="Helical" evidence="1">
    <location>
        <begin position="100"/>
        <end position="120"/>
    </location>
</feature>
<dbReference type="EMBL" id="DYVY01000102">
    <property type="protein sequence ID" value="HJF94415.1"/>
    <property type="molecule type" value="Genomic_DNA"/>
</dbReference>
<accession>A0A921I1L1</accession>
<name>A0A921I1L1_9FIRM</name>
<keyword evidence="1" id="KW-0472">Membrane</keyword>
<organism evidence="2 3">
    <name type="scientific">Lachnoclostridium phocaeense</name>
    <dbReference type="NCBI Taxonomy" id="1871021"/>
    <lineage>
        <taxon>Bacteria</taxon>
        <taxon>Bacillati</taxon>
        <taxon>Bacillota</taxon>
        <taxon>Clostridia</taxon>
        <taxon>Lachnospirales</taxon>
        <taxon>Lachnospiraceae</taxon>
    </lineage>
</organism>